<keyword evidence="3" id="KW-1185">Reference proteome</keyword>
<proteinExistence type="predicted"/>
<sequence length="93" mass="10500">MGDHQQEQADDLSPSLVLWDVITKKIYPFVIVTGLGYHIISAINHFSFYDFIRIFGWLAKGLLTGQYNKNPNPEQCFKLRSASGIAAAVLLMR</sequence>
<gene>
    <name evidence="2" type="ORF">A2U01_0005494</name>
</gene>
<evidence type="ECO:0000313" key="2">
    <source>
        <dbReference type="EMBL" id="MCH84660.1"/>
    </source>
</evidence>
<dbReference type="AlphaFoldDB" id="A0A392MAX6"/>
<accession>A0A392MAX6</accession>
<keyword evidence="1" id="KW-0472">Membrane</keyword>
<protein>
    <submittedName>
        <fullName evidence="2">Uncharacterized protein</fullName>
    </submittedName>
</protein>
<evidence type="ECO:0000256" key="1">
    <source>
        <dbReference type="SAM" id="Phobius"/>
    </source>
</evidence>
<comment type="caution">
    <text evidence="2">The sequence shown here is derived from an EMBL/GenBank/DDBJ whole genome shotgun (WGS) entry which is preliminary data.</text>
</comment>
<name>A0A392MAX6_9FABA</name>
<feature type="transmembrane region" description="Helical" evidence="1">
    <location>
        <begin position="26"/>
        <end position="46"/>
    </location>
</feature>
<organism evidence="2 3">
    <name type="scientific">Trifolium medium</name>
    <dbReference type="NCBI Taxonomy" id="97028"/>
    <lineage>
        <taxon>Eukaryota</taxon>
        <taxon>Viridiplantae</taxon>
        <taxon>Streptophyta</taxon>
        <taxon>Embryophyta</taxon>
        <taxon>Tracheophyta</taxon>
        <taxon>Spermatophyta</taxon>
        <taxon>Magnoliopsida</taxon>
        <taxon>eudicotyledons</taxon>
        <taxon>Gunneridae</taxon>
        <taxon>Pentapetalae</taxon>
        <taxon>rosids</taxon>
        <taxon>fabids</taxon>
        <taxon>Fabales</taxon>
        <taxon>Fabaceae</taxon>
        <taxon>Papilionoideae</taxon>
        <taxon>50 kb inversion clade</taxon>
        <taxon>NPAAA clade</taxon>
        <taxon>Hologalegina</taxon>
        <taxon>IRL clade</taxon>
        <taxon>Trifolieae</taxon>
        <taxon>Trifolium</taxon>
    </lineage>
</organism>
<dbReference type="EMBL" id="LXQA010007172">
    <property type="protein sequence ID" value="MCH84660.1"/>
    <property type="molecule type" value="Genomic_DNA"/>
</dbReference>
<keyword evidence="1" id="KW-1133">Transmembrane helix</keyword>
<keyword evidence="1" id="KW-0812">Transmembrane</keyword>
<evidence type="ECO:0000313" key="3">
    <source>
        <dbReference type="Proteomes" id="UP000265520"/>
    </source>
</evidence>
<dbReference type="Proteomes" id="UP000265520">
    <property type="component" value="Unassembled WGS sequence"/>
</dbReference>
<reference evidence="2 3" key="1">
    <citation type="journal article" date="2018" name="Front. Plant Sci.">
        <title>Red Clover (Trifolium pratense) and Zigzag Clover (T. medium) - A Picture of Genomic Similarities and Differences.</title>
        <authorList>
            <person name="Dluhosova J."/>
            <person name="Istvanek J."/>
            <person name="Nedelnik J."/>
            <person name="Repkova J."/>
        </authorList>
    </citation>
    <scope>NUCLEOTIDE SEQUENCE [LARGE SCALE GENOMIC DNA]</scope>
    <source>
        <strain evidence="3">cv. 10/8</strain>
        <tissue evidence="2">Leaf</tissue>
    </source>
</reference>